<dbReference type="Pfam" id="PF00534">
    <property type="entry name" value="Glycos_transf_1"/>
    <property type="match status" value="1"/>
</dbReference>
<dbReference type="InterPro" id="IPR016195">
    <property type="entry name" value="Pol/histidinol_Pase-like"/>
</dbReference>
<evidence type="ECO:0000256" key="1">
    <source>
        <dbReference type="SAM" id="MobiDB-lite"/>
    </source>
</evidence>
<dbReference type="Proteomes" id="UP000236745">
    <property type="component" value="Unassembled WGS sequence"/>
</dbReference>
<feature type="domain" description="Glycosyltransferase subfamily 4-like N-terminal" evidence="3">
    <location>
        <begin position="525"/>
        <end position="675"/>
    </location>
</feature>
<feature type="region of interest" description="Disordered" evidence="1">
    <location>
        <begin position="879"/>
        <end position="899"/>
    </location>
</feature>
<dbReference type="InterPro" id="IPR050194">
    <property type="entry name" value="Glycosyltransferase_grp1"/>
</dbReference>
<evidence type="ECO:0000313" key="4">
    <source>
        <dbReference type="EMBL" id="SEF82147.1"/>
    </source>
</evidence>
<dbReference type="InterPro" id="IPR028098">
    <property type="entry name" value="Glyco_trans_4-like_N"/>
</dbReference>
<dbReference type="SUPFAM" id="SSF53756">
    <property type="entry name" value="UDP-Glycosyltransferase/glycogen phosphorylase"/>
    <property type="match status" value="1"/>
</dbReference>
<accession>A0A1H5V6R1</accession>
<sequence length="899" mass="102564">MNNSPFYQDIRSQYEQFLSEAAAQLNPSDTLRIDLHCHDHNSDVPDEIWGRLLRLPETWLSTEELSETLNRAGTDVVTITNHNNARSCWSLADKQKPVLSGCEFTCHFPGEPLSIHVLIYGFTPKQELELHDLRHDIYAFCAYARQHDLPTVLPHPLFFYSHGENVDPTILERFALLFERFEVLNGQRGYWQNLLTLRWVESLTPDKIDAWAAKHGINPHDFCRDPYRKNLSGGSDDHNGLFAGRCGTLLEVPNLEARLAAGESREALALDAIREGRMAPYGFVGEEEKMTTAFLDYFAQVVINMKDPGLLRMLLHKGSLKDRMICLALSNLLQELKRHKYTLTFLDTFHQALKGKKPKMLLNLGVSKEFKPILKIIKRIAKTQRTEPERFPEELRQSIPELHRFISHTFFSRVHHELARIDKDAIADMPIDEMVRMMEVPTHFRALFSSEKSNGRDMTQVDLGQMLDKLTFPALSASVVAGAAFASTQVLYSNRAFLDRLAADIGATEHPKRVLWLTDTFVDRNGVSSALRDTLTQLQKADLPIDLLVCHPSLKPQPHLQVIRPLTQFQFNQLGEQTIHVPDLLEVQKLFERGGYDRIICSTELCMGPVALYLKHAYSVPAWFYMHTDWLEFISRKTRLDQPIQDRIRRLIRAFYQQFDGMFVLNEEHRDWLTGPDMELPEERIKLTAHWAGIGSEIASLQPRPVNESPILLYVGRLSEEKGVLDLPTIWARVKLEHPAAQLWIAGSGPAEQKLREAAPEATYFGWLEQSQVPQLYQQADLLLLPSRFDTFGCVILEAMSAGLPTLAYNCKGPRSIIQHRLSGLLADDCDEMAELAVEYLASPDKQGRLRVGALSRCLDYSPQKILGQLLHDMGLETQQKAKRPIRRQPPVRLAENQT</sequence>
<dbReference type="GO" id="GO:0016757">
    <property type="term" value="F:glycosyltransferase activity"/>
    <property type="evidence" value="ECO:0007669"/>
    <property type="project" value="InterPro"/>
</dbReference>
<dbReference type="InterPro" id="IPR001296">
    <property type="entry name" value="Glyco_trans_1"/>
</dbReference>
<dbReference type="AlphaFoldDB" id="A0A1H5V6R1"/>
<organism evidence="4 5">
    <name type="scientific">Marinobacterium lutimaris</name>
    <dbReference type="NCBI Taxonomy" id="568106"/>
    <lineage>
        <taxon>Bacteria</taxon>
        <taxon>Pseudomonadati</taxon>
        <taxon>Pseudomonadota</taxon>
        <taxon>Gammaproteobacteria</taxon>
        <taxon>Oceanospirillales</taxon>
        <taxon>Oceanospirillaceae</taxon>
        <taxon>Marinobacterium</taxon>
    </lineage>
</organism>
<evidence type="ECO:0000259" key="2">
    <source>
        <dbReference type="Pfam" id="PF00534"/>
    </source>
</evidence>
<reference evidence="4 5" key="1">
    <citation type="submission" date="2016-10" db="EMBL/GenBank/DDBJ databases">
        <authorList>
            <person name="de Groot N.N."/>
        </authorList>
    </citation>
    <scope>NUCLEOTIDE SEQUENCE [LARGE SCALE GENOMIC DNA]</scope>
    <source>
        <strain evidence="4 5">DSM 22012</strain>
    </source>
</reference>
<proteinExistence type="predicted"/>
<dbReference type="RefSeq" id="WP_104001588.1">
    <property type="nucleotide sequence ID" value="NZ_FNVQ01000001.1"/>
</dbReference>
<dbReference type="OrthoDB" id="9802525at2"/>
<keyword evidence="5" id="KW-1185">Reference proteome</keyword>
<evidence type="ECO:0000313" key="5">
    <source>
        <dbReference type="Proteomes" id="UP000236745"/>
    </source>
</evidence>
<gene>
    <name evidence="4" type="ORF">SAMN05444390_101615</name>
</gene>
<keyword evidence="4" id="KW-0808">Transferase</keyword>
<evidence type="ECO:0000259" key="3">
    <source>
        <dbReference type="Pfam" id="PF13439"/>
    </source>
</evidence>
<protein>
    <submittedName>
        <fullName evidence="4">Glycosyltransferase involved in cell wall bisynthesis</fullName>
    </submittedName>
</protein>
<dbReference type="PANTHER" id="PTHR45947:SF13">
    <property type="entry name" value="TRANSFERASE"/>
    <property type="match status" value="1"/>
</dbReference>
<name>A0A1H5V6R1_9GAMM</name>
<dbReference type="Pfam" id="PF13439">
    <property type="entry name" value="Glyco_transf_4"/>
    <property type="match status" value="1"/>
</dbReference>
<dbReference type="Gene3D" id="3.40.50.2000">
    <property type="entry name" value="Glycogen Phosphorylase B"/>
    <property type="match status" value="2"/>
</dbReference>
<dbReference type="Gene3D" id="3.20.20.140">
    <property type="entry name" value="Metal-dependent hydrolases"/>
    <property type="match status" value="1"/>
</dbReference>
<dbReference type="PANTHER" id="PTHR45947">
    <property type="entry name" value="SULFOQUINOVOSYL TRANSFERASE SQD2"/>
    <property type="match status" value="1"/>
</dbReference>
<dbReference type="SUPFAM" id="SSF89550">
    <property type="entry name" value="PHP domain-like"/>
    <property type="match status" value="1"/>
</dbReference>
<dbReference type="EMBL" id="FNVQ01000001">
    <property type="protein sequence ID" value="SEF82147.1"/>
    <property type="molecule type" value="Genomic_DNA"/>
</dbReference>
<feature type="domain" description="Glycosyl transferase family 1" evidence="2">
    <location>
        <begin position="707"/>
        <end position="847"/>
    </location>
</feature>